<gene>
    <name evidence="1" type="ORF">LTR37_016224</name>
</gene>
<evidence type="ECO:0000313" key="1">
    <source>
        <dbReference type="EMBL" id="KAK3699980.1"/>
    </source>
</evidence>
<dbReference type="Proteomes" id="UP001281147">
    <property type="component" value="Unassembled WGS sequence"/>
</dbReference>
<reference evidence="1" key="1">
    <citation type="submission" date="2023-07" db="EMBL/GenBank/DDBJ databases">
        <title>Black Yeasts Isolated from many extreme environments.</title>
        <authorList>
            <person name="Coleine C."/>
            <person name="Stajich J.E."/>
            <person name="Selbmann L."/>
        </authorList>
    </citation>
    <scope>NUCLEOTIDE SEQUENCE</scope>
    <source>
        <strain evidence="1">CCFEE 5714</strain>
    </source>
</reference>
<organism evidence="1 2">
    <name type="scientific">Vermiconidia calcicola</name>
    <dbReference type="NCBI Taxonomy" id="1690605"/>
    <lineage>
        <taxon>Eukaryota</taxon>
        <taxon>Fungi</taxon>
        <taxon>Dikarya</taxon>
        <taxon>Ascomycota</taxon>
        <taxon>Pezizomycotina</taxon>
        <taxon>Dothideomycetes</taxon>
        <taxon>Dothideomycetidae</taxon>
        <taxon>Mycosphaerellales</taxon>
        <taxon>Extremaceae</taxon>
        <taxon>Vermiconidia</taxon>
    </lineage>
</organism>
<protein>
    <submittedName>
        <fullName evidence="1">Uncharacterized protein</fullName>
    </submittedName>
</protein>
<dbReference type="EMBL" id="JAUTXU010000191">
    <property type="protein sequence ID" value="KAK3699980.1"/>
    <property type="molecule type" value="Genomic_DNA"/>
</dbReference>
<name>A0ACC3MPQ7_9PEZI</name>
<proteinExistence type="predicted"/>
<keyword evidence="2" id="KW-1185">Reference proteome</keyword>
<evidence type="ECO:0000313" key="2">
    <source>
        <dbReference type="Proteomes" id="UP001281147"/>
    </source>
</evidence>
<sequence>MFAPSLLWTAPEINPINNKARSIPLLNVFCVHGRVFLFSWLGFFIAFWSWYAFPPLLKSVIAEDLGLSDSQVLTSNVIALLATLLVRLVAGTACDRFGARWTFAGCLLIGALPTFLAGTANTFSELCALRFFVGILGGSFVPCQVWTTAFFDKNVVGTANSLTAGFGNAGGGVTYFVMPAIYNSLVQNGLTTSQAWRVSFVVPGILIVSVAILLLLFCPDTPTGKWSERAQAIPRQGSSAPSQGTRVRIAGSAQSPSPSGNEEKISIGGSIRSSQFHGEKKGNGIESPSDDNEPRIGEQYEIDAVQQEVIQNPTWKEAMKVVLSPQTLVLAACYSCSFGAELAVNSILGSYFGQQIPSLSLQGSGNWAAMFGIMNIVFRPLGGVVADYAYRSTKTVWAKKILLHTYCFLTGAFLIAVGLTDPRDLGMLVGLINIGFAFFDEGANGLNFALVPHVHSYANGIVSGVTGASGNLGGIIFAIVFRYGGSYARAIWIIGVIIMAVNVATCWIKPIPKGQIGGR</sequence>
<accession>A0ACC3MPQ7</accession>
<comment type="caution">
    <text evidence="1">The sequence shown here is derived from an EMBL/GenBank/DDBJ whole genome shotgun (WGS) entry which is preliminary data.</text>
</comment>